<dbReference type="InterPro" id="IPR017907">
    <property type="entry name" value="Znf_RING_CS"/>
</dbReference>
<keyword evidence="5" id="KW-0175">Coiled coil</keyword>
<keyword evidence="7" id="KW-0732">Signal</keyword>
<evidence type="ECO:0000256" key="2">
    <source>
        <dbReference type="ARBA" id="ARBA00022771"/>
    </source>
</evidence>
<dbReference type="InterPro" id="IPR027370">
    <property type="entry name" value="Znf-RING_euk"/>
</dbReference>
<dbReference type="Gene3D" id="3.30.40.10">
    <property type="entry name" value="Zinc/RING finger domain, C3HC4 (zinc finger)"/>
    <property type="match status" value="1"/>
</dbReference>
<feature type="domain" description="RING-type" evidence="8">
    <location>
        <begin position="73"/>
        <end position="117"/>
    </location>
</feature>
<sequence>MRLGRARIAPSFFVIALLRYSNTRANVQTFITQQSTFRPSLTTGTGRSASCILFRSWKFYYHPSAPNPQMPLCSICLDELKAPVSISCGHVFCNSCLFNAVNAKKSCTNLHSCPSCRSPFSIMTMDPALVPAHLRPYIVPSIRKLYLDESPAGSSTEVSSSTSSLALSECNRLTAENTVLRTNCCIWRRRAETHAAATFGLLNVARMAKQRVIQLEHEKEELERSCTILKRKLEAEEALLNSRFGNLHHLSDSPTLSSSDPATPSCLSTPELTTMPCSGHWLDMSSCPTEDHGDPVTSPPPTKRRRREKVASTTPVRRSRRRHTPYTRPYP</sequence>
<keyword evidence="2 4" id="KW-0863">Zinc-finger</keyword>
<evidence type="ECO:0000313" key="10">
    <source>
        <dbReference type="Proteomes" id="UP000054988"/>
    </source>
</evidence>
<dbReference type="InterPro" id="IPR013083">
    <property type="entry name" value="Znf_RING/FYVE/PHD"/>
</dbReference>
<name>A0A0W0EW98_MONRR</name>
<accession>A0A0W0EW98</accession>
<feature type="coiled-coil region" evidence="5">
    <location>
        <begin position="205"/>
        <end position="239"/>
    </location>
</feature>
<feature type="chain" id="PRO_5006901201" description="RING-type domain-containing protein" evidence="7">
    <location>
        <begin position="26"/>
        <end position="331"/>
    </location>
</feature>
<dbReference type="GO" id="GO:0008270">
    <property type="term" value="F:zinc ion binding"/>
    <property type="evidence" value="ECO:0007669"/>
    <property type="project" value="UniProtKB-KW"/>
</dbReference>
<protein>
    <recommendedName>
        <fullName evidence="8">RING-type domain-containing protein</fullName>
    </recommendedName>
</protein>
<evidence type="ECO:0000259" key="8">
    <source>
        <dbReference type="PROSITE" id="PS50089"/>
    </source>
</evidence>
<dbReference type="AlphaFoldDB" id="A0A0W0EW98"/>
<dbReference type="Pfam" id="PF13445">
    <property type="entry name" value="zf-RING_UBOX"/>
    <property type="match status" value="1"/>
</dbReference>
<organism evidence="9 10">
    <name type="scientific">Moniliophthora roreri</name>
    <name type="common">Frosty pod rot fungus</name>
    <name type="synonym">Monilia roreri</name>
    <dbReference type="NCBI Taxonomy" id="221103"/>
    <lineage>
        <taxon>Eukaryota</taxon>
        <taxon>Fungi</taxon>
        <taxon>Dikarya</taxon>
        <taxon>Basidiomycota</taxon>
        <taxon>Agaricomycotina</taxon>
        <taxon>Agaricomycetes</taxon>
        <taxon>Agaricomycetidae</taxon>
        <taxon>Agaricales</taxon>
        <taxon>Marasmiineae</taxon>
        <taxon>Marasmiaceae</taxon>
        <taxon>Moniliophthora</taxon>
    </lineage>
</organism>
<dbReference type="eggNOG" id="ENOG502RSEF">
    <property type="taxonomic scope" value="Eukaryota"/>
</dbReference>
<dbReference type="EMBL" id="LATX01002485">
    <property type="protein sequence ID" value="KTB28343.1"/>
    <property type="molecule type" value="Genomic_DNA"/>
</dbReference>
<evidence type="ECO:0000256" key="4">
    <source>
        <dbReference type="PROSITE-ProRule" id="PRU00175"/>
    </source>
</evidence>
<dbReference type="PROSITE" id="PS50089">
    <property type="entry name" value="ZF_RING_2"/>
    <property type="match status" value="1"/>
</dbReference>
<dbReference type="InterPro" id="IPR050143">
    <property type="entry name" value="TRIM/RBCC"/>
</dbReference>
<evidence type="ECO:0000313" key="9">
    <source>
        <dbReference type="EMBL" id="KTB28343.1"/>
    </source>
</evidence>
<comment type="caution">
    <text evidence="9">The sequence shown here is derived from an EMBL/GenBank/DDBJ whole genome shotgun (WGS) entry which is preliminary data.</text>
</comment>
<feature type="signal peptide" evidence="7">
    <location>
        <begin position="1"/>
        <end position="25"/>
    </location>
</feature>
<evidence type="ECO:0000256" key="1">
    <source>
        <dbReference type="ARBA" id="ARBA00022723"/>
    </source>
</evidence>
<proteinExistence type="predicted"/>
<evidence type="ECO:0000256" key="6">
    <source>
        <dbReference type="SAM" id="MobiDB-lite"/>
    </source>
</evidence>
<dbReference type="SUPFAM" id="SSF57850">
    <property type="entry name" value="RING/U-box"/>
    <property type="match status" value="1"/>
</dbReference>
<dbReference type="SMART" id="SM00184">
    <property type="entry name" value="RING"/>
    <property type="match status" value="1"/>
</dbReference>
<evidence type="ECO:0000256" key="7">
    <source>
        <dbReference type="SAM" id="SignalP"/>
    </source>
</evidence>
<keyword evidence="3" id="KW-0862">Zinc</keyword>
<feature type="region of interest" description="Disordered" evidence="6">
    <location>
        <begin position="286"/>
        <end position="331"/>
    </location>
</feature>
<dbReference type="PANTHER" id="PTHR24103">
    <property type="entry name" value="E3 UBIQUITIN-PROTEIN LIGASE TRIM"/>
    <property type="match status" value="1"/>
</dbReference>
<evidence type="ECO:0000256" key="3">
    <source>
        <dbReference type="ARBA" id="ARBA00022833"/>
    </source>
</evidence>
<dbReference type="InterPro" id="IPR001841">
    <property type="entry name" value="Znf_RING"/>
</dbReference>
<evidence type="ECO:0000256" key="5">
    <source>
        <dbReference type="SAM" id="Coils"/>
    </source>
</evidence>
<dbReference type="PROSITE" id="PS00518">
    <property type="entry name" value="ZF_RING_1"/>
    <property type="match status" value="1"/>
</dbReference>
<gene>
    <name evidence="9" type="ORF">WG66_19097</name>
</gene>
<reference evidence="9 10" key="1">
    <citation type="submission" date="2015-12" db="EMBL/GenBank/DDBJ databases">
        <title>Draft genome sequence of Moniliophthora roreri, the causal agent of frosty pod rot of cacao.</title>
        <authorList>
            <person name="Aime M.C."/>
            <person name="Diaz-Valderrama J.R."/>
            <person name="Kijpornyongpan T."/>
            <person name="Phillips-Mora W."/>
        </authorList>
    </citation>
    <scope>NUCLEOTIDE SEQUENCE [LARGE SCALE GENOMIC DNA]</scope>
    <source>
        <strain evidence="9 10">MCA 2952</strain>
    </source>
</reference>
<keyword evidence="1" id="KW-0479">Metal-binding</keyword>
<dbReference type="Proteomes" id="UP000054988">
    <property type="component" value="Unassembled WGS sequence"/>
</dbReference>